<dbReference type="EMBL" id="JZEY01000054">
    <property type="protein sequence ID" value="KKB09401.1"/>
    <property type="molecule type" value="Genomic_DNA"/>
</dbReference>
<evidence type="ECO:0000259" key="1">
    <source>
        <dbReference type="Pfam" id="PF20557"/>
    </source>
</evidence>
<feature type="domain" description="Putative DnaT-like" evidence="1">
    <location>
        <begin position="3"/>
        <end position="160"/>
    </location>
</feature>
<accession>A0A0F5FKM1</accession>
<dbReference type="Pfam" id="PF20557">
    <property type="entry name" value="DnaT_2"/>
    <property type="match status" value="1"/>
</dbReference>
<dbReference type="OrthoDB" id="980409at2"/>
<proteinExistence type="predicted"/>
<sequence length="167" mass="17597">MSDHYGTREDANTYHAARGNASWAAATTGARDAALVRGSQSLDGLYGARYPGTITDAAQSLLWPRQGVIFRGQVFNDDVVPLPIIRAAYELALRELAAPGSTSPDYVPAGSIKRLKKGVGPLQKETEYAVPLTAAAARPVFSLIDGILAELIIAAPGGTTVTTLARF</sequence>
<dbReference type="AlphaFoldDB" id="A0A0F5FKM1"/>
<dbReference type="STRING" id="429727.VE26_05540"/>
<dbReference type="RefSeq" id="WP_046104094.1">
    <property type="nucleotide sequence ID" value="NZ_JZEY01000054.1"/>
</dbReference>
<evidence type="ECO:0000313" key="2">
    <source>
        <dbReference type="EMBL" id="KKB09401.1"/>
    </source>
</evidence>
<dbReference type="PATRIC" id="fig|429727.3.peg.1146"/>
<comment type="caution">
    <text evidence="2">The sequence shown here is derived from an EMBL/GenBank/DDBJ whole genome shotgun (WGS) entry which is preliminary data.</text>
</comment>
<dbReference type="Proteomes" id="UP000033649">
    <property type="component" value="Unassembled WGS sequence"/>
</dbReference>
<gene>
    <name evidence="2" type="ORF">VE26_05540</name>
</gene>
<name>A0A0F5FKM1_9HYPH</name>
<keyword evidence="3" id="KW-1185">Reference proteome</keyword>
<evidence type="ECO:0000313" key="3">
    <source>
        <dbReference type="Proteomes" id="UP000033649"/>
    </source>
</evidence>
<reference evidence="2 3" key="1">
    <citation type="submission" date="2015-03" db="EMBL/GenBank/DDBJ databases">
        <authorList>
            <person name="Hassan Y."/>
            <person name="Lepp D."/>
            <person name="Li X.-Z."/>
            <person name="Zhou T."/>
        </authorList>
    </citation>
    <scope>NUCLEOTIDE SEQUENCE [LARGE SCALE GENOMIC DNA]</scope>
    <source>
        <strain evidence="2 3">IPL18</strain>
    </source>
</reference>
<protein>
    <recommendedName>
        <fullName evidence="1">Putative DnaT-like domain-containing protein</fullName>
    </recommendedName>
</protein>
<dbReference type="InterPro" id="IPR046787">
    <property type="entry name" value="DnaT_2"/>
</dbReference>
<organism evidence="2 3">
    <name type="scientific">Devosia chinhatensis</name>
    <dbReference type="NCBI Taxonomy" id="429727"/>
    <lineage>
        <taxon>Bacteria</taxon>
        <taxon>Pseudomonadati</taxon>
        <taxon>Pseudomonadota</taxon>
        <taxon>Alphaproteobacteria</taxon>
        <taxon>Hyphomicrobiales</taxon>
        <taxon>Devosiaceae</taxon>
        <taxon>Devosia</taxon>
    </lineage>
</organism>